<accession>A0A1M6D5K7</accession>
<comment type="similarity">
    <text evidence="2">Belongs to the AAA ATPase family. RarA/MGS1/WRNIP1 subfamily.</text>
</comment>
<dbReference type="GO" id="GO:0017116">
    <property type="term" value="F:single-stranded DNA helicase activity"/>
    <property type="evidence" value="ECO:0007669"/>
    <property type="project" value="TreeGrafter"/>
</dbReference>
<dbReference type="FunFam" id="1.20.272.10:FF:000001">
    <property type="entry name" value="Putative AAA family ATPase"/>
    <property type="match status" value="1"/>
</dbReference>
<dbReference type="GO" id="GO:0008047">
    <property type="term" value="F:enzyme activator activity"/>
    <property type="evidence" value="ECO:0007669"/>
    <property type="project" value="TreeGrafter"/>
</dbReference>
<dbReference type="Gene3D" id="1.20.272.10">
    <property type="match status" value="1"/>
</dbReference>
<dbReference type="Pfam" id="PF00004">
    <property type="entry name" value="AAA"/>
    <property type="match status" value="1"/>
</dbReference>
<proteinExistence type="inferred from homology"/>
<dbReference type="GO" id="GO:0000731">
    <property type="term" value="P:DNA synthesis involved in DNA repair"/>
    <property type="evidence" value="ECO:0007669"/>
    <property type="project" value="TreeGrafter"/>
</dbReference>
<dbReference type="CDD" id="cd18139">
    <property type="entry name" value="HLD_clamp_RarA"/>
    <property type="match status" value="1"/>
</dbReference>
<dbReference type="Gene3D" id="1.10.8.60">
    <property type="match status" value="1"/>
</dbReference>
<dbReference type="InterPro" id="IPR051314">
    <property type="entry name" value="AAA_ATPase_RarA/MGS1/WRNIP1"/>
</dbReference>
<dbReference type="InterPro" id="IPR032423">
    <property type="entry name" value="AAA_assoc_2"/>
</dbReference>
<dbReference type="FunFam" id="3.40.50.300:FF:000137">
    <property type="entry name" value="Replication-associated recombination protein A"/>
    <property type="match status" value="1"/>
</dbReference>
<dbReference type="SMART" id="SM00382">
    <property type="entry name" value="AAA"/>
    <property type="match status" value="1"/>
</dbReference>
<evidence type="ECO:0000259" key="6">
    <source>
        <dbReference type="SMART" id="SM00382"/>
    </source>
</evidence>
<name>A0A1M6D5K7_9FIRM</name>
<dbReference type="InterPro" id="IPR027417">
    <property type="entry name" value="P-loop_NTPase"/>
</dbReference>
<evidence type="ECO:0000256" key="1">
    <source>
        <dbReference type="ARBA" id="ARBA00002393"/>
    </source>
</evidence>
<evidence type="ECO:0000256" key="3">
    <source>
        <dbReference type="ARBA" id="ARBA00022705"/>
    </source>
</evidence>
<protein>
    <submittedName>
        <fullName evidence="7">Putative ATPase</fullName>
    </submittedName>
</protein>
<dbReference type="InterPro" id="IPR008921">
    <property type="entry name" value="DNA_pol3_clamp-load_cplx_C"/>
</dbReference>
<dbReference type="AlphaFoldDB" id="A0A1M6D5K7"/>
<organism evidence="7 8">
    <name type="scientific">Dethiosulfatibacter aminovorans DSM 17477</name>
    <dbReference type="NCBI Taxonomy" id="1121476"/>
    <lineage>
        <taxon>Bacteria</taxon>
        <taxon>Bacillati</taxon>
        <taxon>Bacillota</taxon>
        <taxon>Tissierellia</taxon>
        <taxon>Dethiosulfatibacter</taxon>
    </lineage>
</organism>
<dbReference type="Gene3D" id="3.40.50.300">
    <property type="entry name" value="P-loop containing nucleotide triphosphate hydrolases"/>
    <property type="match status" value="1"/>
</dbReference>
<reference evidence="7 8" key="1">
    <citation type="submission" date="2016-11" db="EMBL/GenBank/DDBJ databases">
        <authorList>
            <person name="Jaros S."/>
            <person name="Januszkiewicz K."/>
            <person name="Wedrychowicz H."/>
        </authorList>
    </citation>
    <scope>NUCLEOTIDE SEQUENCE [LARGE SCALE GENOMIC DNA]</scope>
    <source>
        <strain evidence="7 8">DSM 17477</strain>
    </source>
</reference>
<dbReference type="PANTHER" id="PTHR13779">
    <property type="entry name" value="WERNER HELICASE-INTERACTING PROTEIN 1 FAMILY MEMBER"/>
    <property type="match status" value="1"/>
</dbReference>
<keyword evidence="4" id="KW-0547">Nucleotide-binding</keyword>
<keyword evidence="3" id="KW-0235">DNA replication</keyword>
<dbReference type="GO" id="GO:0016887">
    <property type="term" value="F:ATP hydrolysis activity"/>
    <property type="evidence" value="ECO:0007669"/>
    <property type="project" value="InterPro"/>
</dbReference>
<evidence type="ECO:0000256" key="5">
    <source>
        <dbReference type="ARBA" id="ARBA00022840"/>
    </source>
</evidence>
<keyword evidence="8" id="KW-1185">Reference proteome</keyword>
<dbReference type="GO" id="GO:0006261">
    <property type="term" value="P:DNA-templated DNA replication"/>
    <property type="evidence" value="ECO:0007669"/>
    <property type="project" value="TreeGrafter"/>
</dbReference>
<dbReference type="Gene3D" id="1.10.3710.10">
    <property type="entry name" value="DNA polymerase III clamp loader subunits, C-terminal domain"/>
    <property type="match status" value="1"/>
</dbReference>
<dbReference type="STRING" id="1121476.SAMN02745751_00787"/>
<dbReference type="PANTHER" id="PTHR13779:SF7">
    <property type="entry name" value="ATPASE WRNIP1"/>
    <property type="match status" value="1"/>
</dbReference>
<dbReference type="GO" id="GO:0005524">
    <property type="term" value="F:ATP binding"/>
    <property type="evidence" value="ECO:0007669"/>
    <property type="project" value="UniProtKB-KW"/>
</dbReference>
<feature type="domain" description="AAA+ ATPase" evidence="6">
    <location>
        <begin position="46"/>
        <end position="163"/>
    </location>
</feature>
<comment type="function">
    <text evidence="1">DNA-dependent ATPase that plays important roles in cellular responses to stalled DNA replication processes.</text>
</comment>
<evidence type="ECO:0000313" key="7">
    <source>
        <dbReference type="EMBL" id="SHI68421.1"/>
    </source>
</evidence>
<dbReference type="OrthoDB" id="9778364at2"/>
<evidence type="ECO:0000313" key="8">
    <source>
        <dbReference type="Proteomes" id="UP000184052"/>
    </source>
</evidence>
<sequence>MNYDEFIKKNNPLADKMRPRDLSDYVGQDHILADGKMLRRAIMADRLSSIILYGPPGTGKTTLARIIAEKTEKNFETLNAVTSGIKDIKEKINYAINEISMYNKQTIVFIDEIHRFNKSQQDALLPYVENGTIILIGATTENPYFEVNSALISRSMIFQLKALEPEDITIIINRAMETVINGELGLNAEIDGNAVQLISDYSGGDARKALNALELAILTTERDENNHLIITVEDAKESIQSKTSYYDKNGDNHYDTVSAFIKSIRGSDPDAALLWLAKMLNSGEDPKFIARRLVISASEDIGNGDPKALGIAVDCFNAVNVIGMPECRINLSQAVTYLACAPKSNAAYVAINKAMEYAGKKNPEVPNHLKDKSYKSASKLGHGVGYKYPHNYRYSYVKQDYFPLDFDSEKFYNPKNIGYEKNIIRYLDFLKEVEEEE</sequence>
<gene>
    <name evidence="7" type="ORF">SAMN02745751_00787</name>
</gene>
<dbReference type="InterPro" id="IPR021886">
    <property type="entry name" value="MgsA_C"/>
</dbReference>
<dbReference type="InterPro" id="IPR003959">
    <property type="entry name" value="ATPase_AAA_core"/>
</dbReference>
<dbReference type="Pfam" id="PF16193">
    <property type="entry name" value="AAA_assoc_2"/>
    <property type="match status" value="1"/>
</dbReference>
<dbReference type="SUPFAM" id="SSF52540">
    <property type="entry name" value="P-loop containing nucleoside triphosphate hydrolases"/>
    <property type="match status" value="1"/>
</dbReference>
<dbReference type="Proteomes" id="UP000184052">
    <property type="component" value="Unassembled WGS sequence"/>
</dbReference>
<dbReference type="Pfam" id="PF12002">
    <property type="entry name" value="MgsA_C"/>
    <property type="match status" value="1"/>
</dbReference>
<keyword evidence="5" id="KW-0067">ATP-binding</keyword>
<dbReference type="GO" id="GO:0003677">
    <property type="term" value="F:DNA binding"/>
    <property type="evidence" value="ECO:0007669"/>
    <property type="project" value="InterPro"/>
</dbReference>
<dbReference type="InterPro" id="IPR003593">
    <property type="entry name" value="AAA+_ATPase"/>
</dbReference>
<evidence type="ECO:0000256" key="2">
    <source>
        <dbReference type="ARBA" id="ARBA00008959"/>
    </source>
</evidence>
<dbReference type="CDD" id="cd00009">
    <property type="entry name" value="AAA"/>
    <property type="match status" value="1"/>
</dbReference>
<dbReference type="EMBL" id="FQZL01000006">
    <property type="protein sequence ID" value="SHI68421.1"/>
    <property type="molecule type" value="Genomic_DNA"/>
</dbReference>
<dbReference type="SUPFAM" id="SSF48019">
    <property type="entry name" value="post-AAA+ oligomerization domain-like"/>
    <property type="match status" value="1"/>
</dbReference>
<evidence type="ECO:0000256" key="4">
    <source>
        <dbReference type="ARBA" id="ARBA00022741"/>
    </source>
</evidence>